<dbReference type="GO" id="GO:0016787">
    <property type="term" value="F:hydrolase activity"/>
    <property type="evidence" value="ECO:0007669"/>
    <property type="project" value="UniProtKB-KW"/>
</dbReference>
<dbReference type="Gene3D" id="3.20.20.140">
    <property type="entry name" value="Metal-dependent hydrolases"/>
    <property type="match status" value="1"/>
</dbReference>
<name>A0A5C8HYH8_9MICO</name>
<dbReference type="InterPro" id="IPR032466">
    <property type="entry name" value="Metal_Hydrolase"/>
</dbReference>
<dbReference type="InterPro" id="IPR001559">
    <property type="entry name" value="Phosphotriesterase"/>
</dbReference>
<dbReference type="PANTHER" id="PTHR10819">
    <property type="entry name" value="PHOSPHOTRIESTERASE-RELATED"/>
    <property type="match status" value="1"/>
</dbReference>
<protein>
    <submittedName>
        <fullName evidence="4">Phosphotriesterase</fullName>
    </submittedName>
</protein>
<dbReference type="SUPFAM" id="SSF51556">
    <property type="entry name" value="Metallo-dependent hydrolases"/>
    <property type="match status" value="1"/>
</dbReference>
<evidence type="ECO:0000256" key="2">
    <source>
        <dbReference type="ARBA" id="ARBA00022801"/>
    </source>
</evidence>
<keyword evidence="5" id="KW-1185">Reference proteome</keyword>
<accession>A0A5C8HYH8</accession>
<dbReference type="GO" id="GO:0008270">
    <property type="term" value="F:zinc ion binding"/>
    <property type="evidence" value="ECO:0007669"/>
    <property type="project" value="InterPro"/>
</dbReference>
<evidence type="ECO:0000256" key="3">
    <source>
        <dbReference type="PROSITE-ProRule" id="PRU00679"/>
    </source>
</evidence>
<evidence type="ECO:0000313" key="4">
    <source>
        <dbReference type="EMBL" id="TXK10074.1"/>
    </source>
</evidence>
<dbReference type="AlphaFoldDB" id="A0A5C8HYH8"/>
<reference evidence="4 5" key="1">
    <citation type="submission" date="2019-08" db="EMBL/GenBank/DDBJ databases">
        <authorList>
            <person name="Dong K."/>
        </authorList>
    </citation>
    <scope>NUCLEOTIDE SEQUENCE [LARGE SCALE GENOMIC DNA]</scope>
    <source>
        <strain evidence="4 5">JCM14558</strain>
    </source>
</reference>
<dbReference type="RefSeq" id="WP_147895272.1">
    <property type="nucleotide sequence ID" value="NZ_BAAANR010000001.1"/>
</dbReference>
<dbReference type="Proteomes" id="UP000321034">
    <property type="component" value="Unassembled WGS sequence"/>
</dbReference>
<keyword evidence="1" id="KW-0479">Metal-binding</keyword>
<comment type="caution">
    <text evidence="3">Lacks conserved residue(s) required for the propagation of feature annotation.</text>
</comment>
<evidence type="ECO:0000256" key="1">
    <source>
        <dbReference type="ARBA" id="ARBA00022723"/>
    </source>
</evidence>
<organism evidence="4 5">
    <name type="scientific">Microbacterium hatanonis</name>
    <dbReference type="NCBI Taxonomy" id="404366"/>
    <lineage>
        <taxon>Bacteria</taxon>
        <taxon>Bacillati</taxon>
        <taxon>Actinomycetota</taxon>
        <taxon>Actinomycetes</taxon>
        <taxon>Micrococcales</taxon>
        <taxon>Microbacteriaceae</taxon>
        <taxon>Microbacterium</taxon>
    </lineage>
</organism>
<sequence length="335" mass="35734">MIETVLGRVPAESLGRVSTNEHVLTDSRHLLRPTREGGSLDGPIRPEILGDLRWSYMSLADNLTLDDPTTAVEELTAARAAGLDTIVEATSWGMGPRHAELPGIARRSGIRIVAAYGGYIDKTLPEWWRDQSEAEVEAAYTTALTEAIPGTGFRAGLLGLLGTSAEITAAERRGLRAAARAASAVDAAVSIRLDGAARRAPEVVDILTGQGLPAHRILFCNMDKVLDAAYVGDVADAGAVVEFAFGSEHHFADGARDATDTERLAFLVQLLAEHPDAIVTLSSSVWTKGQLSRHGGMGYAHVLRRIAPALRRAGVSDARVDDMLVHAPARLLDRA</sequence>
<dbReference type="EMBL" id="VRSV01000002">
    <property type="protein sequence ID" value="TXK10074.1"/>
    <property type="molecule type" value="Genomic_DNA"/>
</dbReference>
<dbReference type="Pfam" id="PF02126">
    <property type="entry name" value="PTE"/>
    <property type="match status" value="1"/>
</dbReference>
<comment type="caution">
    <text evidence="4">The sequence shown here is derived from an EMBL/GenBank/DDBJ whole genome shotgun (WGS) entry which is preliminary data.</text>
</comment>
<evidence type="ECO:0000313" key="5">
    <source>
        <dbReference type="Proteomes" id="UP000321034"/>
    </source>
</evidence>
<comment type="similarity">
    <text evidence="3">Belongs to the metallo-dependent hydrolases superfamily. Phosphotriesterase family.</text>
</comment>
<dbReference type="OrthoDB" id="9795018at2"/>
<dbReference type="PROSITE" id="PS51347">
    <property type="entry name" value="PHOSPHOTRIESTERASE_2"/>
    <property type="match status" value="1"/>
</dbReference>
<proteinExistence type="inferred from homology"/>
<keyword evidence="2" id="KW-0378">Hydrolase</keyword>
<dbReference type="PANTHER" id="PTHR10819:SF3">
    <property type="entry name" value="PHOSPHOTRIESTERASE-RELATED PROTEIN"/>
    <property type="match status" value="1"/>
</dbReference>
<gene>
    <name evidence="4" type="ORF">FVP77_14520</name>
</gene>